<feature type="compositionally biased region" description="Basic and acidic residues" evidence="3">
    <location>
        <begin position="228"/>
        <end position="240"/>
    </location>
</feature>
<comment type="caution">
    <text evidence="5">The sequence shown here is derived from an EMBL/GenBank/DDBJ whole genome shotgun (WGS) entry which is preliminary data.</text>
</comment>
<dbReference type="AlphaFoldDB" id="A0AAN6BQX4"/>
<feature type="compositionally biased region" description="Basic and acidic residues" evidence="3">
    <location>
        <begin position="250"/>
        <end position="285"/>
    </location>
</feature>
<dbReference type="Gene3D" id="3.40.50.850">
    <property type="entry name" value="Isochorismatase-like"/>
    <property type="match status" value="1"/>
</dbReference>
<proteinExistence type="inferred from homology"/>
<evidence type="ECO:0000313" key="5">
    <source>
        <dbReference type="EMBL" id="KAF4206749.1"/>
    </source>
</evidence>
<dbReference type="PANTHER" id="PTHR43540">
    <property type="entry name" value="PEROXYUREIDOACRYLATE/UREIDOACRYLATE AMIDOHYDROLASE-RELATED"/>
    <property type="match status" value="1"/>
</dbReference>
<reference evidence="5" key="2">
    <citation type="submission" date="2020-04" db="EMBL/GenBank/DDBJ databases">
        <authorList>
            <person name="Santos R.A.C."/>
            <person name="Steenwyk J.L."/>
            <person name="Rivero-Menendez O."/>
            <person name="Mead M.E."/>
            <person name="Silva L.P."/>
            <person name="Bastos R.W."/>
            <person name="Alastruey-Izquierdo A."/>
            <person name="Goldman G.H."/>
            <person name="Rokas A."/>
        </authorList>
    </citation>
    <scope>NUCLEOTIDE SEQUENCE</scope>
    <source>
        <strain evidence="5">CNM-CM8927</strain>
    </source>
</reference>
<reference evidence="5" key="1">
    <citation type="journal article" date="2020" name="bioRxiv">
        <title>Genomic and phenotypic heterogeneity of clinical isolates of the human pathogens Aspergillus fumigatus, Aspergillus lentulus and Aspergillus fumigatiaffinis.</title>
        <authorList>
            <person name="dos Santos R.A.C."/>
            <person name="Steenwyk J.L."/>
            <person name="Rivero-Menendez O."/>
            <person name="Mead M.E."/>
            <person name="Silva L.P."/>
            <person name="Bastos R.W."/>
            <person name="Alastruey-Izquierdo A."/>
            <person name="Goldman G.H."/>
            <person name="Rokas A."/>
        </authorList>
    </citation>
    <scope>NUCLEOTIDE SEQUENCE</scope>
    <source>
        <strain evidence="5">CNM-CM8927</strain>
    </source>
</reference>
<dbReference type="GO" id="GO:0016787">
    <property type="term" value="F:hydrolase activity"/>
    <property type="evidence" value="ECO:0007669"/>
    <property type="project" value="UniProtKB-KW"/>
</dbReference>
<dbReference type="Pfam" id="PF00857">
    <property type="entry name" value="Isochorismatase"/>
    <property type="match status" value="1"/>
</dbReference>
<evidence type="ECO:0000259" key="4">
    <source>
        <dbReference type="Pfam" id="PF00857"/>
    </source>
</evidence>
<dbReference type="Proteomes" id="UP000649114">
    <property type="component" value="Unassembled WGS sequence"/>
</dbReference>
<accession>A0AAN6BQX4</accession>
<evidence type="ECO:0000313" key="6">
    <source>
        <dbReference type="Proteomes" id="UP000649114"/>
    </source>
</evidence>
<dbReference type="PANTHER" id="PTHR43540:SF1">
    <property type="entry name" value="ISOCHORISMATASE HYDROLASE"/>
    <property type="match status" value="1"/>
</dbReference>
<feature type="domain" description="Isochorismatase-like" evidence="4">
    <location>
        <begin position="8"/>
        <end position="209"/>
    </location>
</feature>
<name>A0AAN6BQX4_ASPLE</name>
<sequence length="285" mass="31317">MLNLSLPTALVLIDNQAAFTHPTYWGTSRSNPSYETNLASLLHAFRTARKTNPALPLEIIHVFHSSTSPTSPLHPADPSKGAHPLDFAQPAPDNSEPVFWKNVNSSFIGTGLEGYLQTKKIRQVVFAGLTTDHCVSTTVRMAANLGVADVYPEGRPEILADGTQTVKQVEKGVVVLVSDATATWAKGGFDAETVHKVSVESLRGEFAEVMIYIPPQYPDNFESPPLIKKKDSSGHERWEEIDSTVSEASVKADRGDVQFEVKQQESKSKKKVRQDLEPEPTVHDM</sequence>
<keyword evidence="2" id="KW-0378">Hydrolase</keyword>
<evidence type="ECO:0000256" key="2">
    <source>
        <dbReference type="ARBA" id="ARBA00022801"/>
    </source>
</evidence>
<dbReference type="InterPro" id="IPR050272">
    <property type="entry name" value="Isochorismatase-like_hydrls"/>
</dbReference>
<protein>
    <recommendedName>
        <fullName evidence="4">Isochorismatase-like domain-containing protein</fullName>
    </recommendedName>
</protein>
<dbReference type="EMBL" id="JAAAPU010000026">
    <property type="protein sequence ID" value="KAF4206749.1"/>
    <property type="molecule type" value="Genomic_DNA"/>
</dbReference>
<dbReference type="InterPro" id="IPR036380">
    <property type="entry name" value="Isochorismatase-like_sf"/>
</dbReference>
<evidence type="ECO:0000256" key="1">
    <source>
        <dbReference type="ARBA" id="ARBA00006336"/>
    </source>
</evidence>
<comment type="similarity">
    <text evidence="1">Belongs to the isochorismatase family.</text>
</comment>
<dbReference type="InterPro" id="IPR000868">
    <property type="entry name" value="Isochorismatase-like_dom"/>
</dbReference>
<feature type="region of interest" description="Disordered" evidence="3">
    <location>
        <begin position="222"/>
        <end position="285"/>
    </location>
</feature>
<evidence type="ECO:0000256" key="3">
    <source>
        <dbReference type="SAM" id="MobiDB-lite"/>
    </source>
</evidence>
<gene>
    <name evidence="5" type="ORF">CNMCM8927_004522</name>
</gene>
<dbReference type="SUPFAM" id="SSF52499">
    <property type="entry name" value="Isochorismatase-like hydrolases"/>
    <property type="match status" value="1"/>
</dbReference>
<organism evidence="5 6">
    <name type="scientific">Aspergillus lentulus</name>
    <dbReference type="NCBI Taxonomy" id="293939"/>
    <lineage>
        <taxon>Eukaryota</taxon>
        <taxon>Fungi</taxon>
        <taxon>Dikarya</taxon>
        <taxon>Ascomycota</taxon>
        <taxon>Pezizomycotina</taxon>
        <taxon>Eurotiomycetes</taxon>
        <taxon>Eurotiomycetidae</taxon>
        <taxon>Eurotiales</taxon>
        <taxon>Aspergillaceae</taxon>
        <taxon>Aspergillus</taxon>
        <taxon>Aspergillus subgen. Fumigati</taxon>
    </lineage>
</organism>